<feature type="transmembrane region" description="Helical" evidence="6">
    <location>
        <begin position="545"/>
        <end position="564"/>
    </location>
</feature>
<feature type="transmembrane region" description="Helical" evidence="6">
    <location>
        <begin position="405"/>
        <end position="425"/>
    </location>
</feature>
<evidence type="ECO:0000259" key="7">
    <source>
        <dbReference type="PROSITE" id="PS50801"/>
    </source>
</evidence>
<feature type="transmembrane region" description="Helical" evidence="6">
    <location>
        <begin position="571"/>
        <end position="590"/>
    </location>
</feature>
<dbReference type="Pfam" id="PF00916">
    <property type="entry name" value="Sulfate_transp"/>
    <property type="match status" value="1"/>
</dbReference>
<comment type="subcellular location">
    <subcellularLocation>
        <location evidence="1">Membrane</location>
        <topology evidence="1">Multi-pass membrane protein</topology>
    </subcellularLocation>
</comment>
<feature type="transmembrane region" description="Helical" evidence="6">
    <location>
        <begin position="370"/>
        <end position="393"/>
    </location>
</feature>
<dbReference type="InterPro" id="IPR002645">
    <property type="entry name" value="STAS_dom"/>
</dbReference>
<feature type="domain" description="STAS" evidence="7">
    <location>
        <begin position="671"/>
        <end position="775"/>
    </location>
</feature>
<proteinExistence type="predicted"/>
<dbReference type="AlphaFoldDB" id="A0A9W6TG56"/>
<feature type="transmembrane region" description="Helical" evidence="6">
    <location>
        <begin position="475"/>
        <end position="498"/>
    </location>
</feature>
<dbReference type="CDD" id="cd07042">
    <property type="entry name" value="STAS_SulP_like_sulfate_transporter"/>
    <property type="match status" value="1"/>
</dbReference>
<dbReference type="Proteomes" id="UP001165083">
    <property type="component" value="Unassembled WGS sequence"/>
</dbReference>
<keyword evidence="9" id="KW-1185">Reference proteome</keyword>
<reference evidence="8" key="1">
    <citation type="submission" date="2023-04" db="EMBL/GenBank/DDBJ databases">
        <title>Phytophthora lilii NBRC 32176.</title>
        <authorList>
            <person name="Ichikawa N."/>
            <person name="Sato H."/>
            <person name="Tonouchi N."/>
        </authorList>
    </citation>
    <scope>NUCLEOTIDE SEQUENCE</scope>
    <source>
        <strain evidence="8">NBRC 32176</strain>
    </source>
</reference>
<dbReference type="Pfam" id="PF01740">
    <property type="entry name" value="STAS"/>
    <property type="match status" value="1"/>
</dbReference>
<dbReference type="SUPFAM" id="SSF52091">
    <property type="entry name" value="SpoIIaa-like"/>
    <property type="match status" value="1"/>
</dbReference>
<dbReference type="PROSITE" id="PS50801">
    <property type="entry name" value="STAS"/>
    <property type="match status" value="1"/>
</dbReference>
<dbReference type="InterPro" id="IPR011547">
    <property type="entry name" value="SLC26A/SulP_dom"/>
</dbReference>
<evidence type="ECO:0000256" key="4">
    <source>
        <dbReference type="ARBA" id="ARBA00023136"/>
    </source>
</evidence>
<evidence type="ECO:0000313" key="8">
    <source>
        <dbReference type="EMBL" id="GMF11122.1"/>
    </source>
</evidence>
<name>A0A9W6TG56_9STRA</name>
<sequence length="1017" mass="111593">MMMIAEKTHRNERAEVLEVPVPVGRVFQREVRDDGDDTLVHLAGDRGGHCSSGFHGGGVGEVGFLKLELCSRRDANWEVSTAIPTSNGLPCLVSSRTIMETAALPLERGGVEMPPMVQPPAPPPHAVSEESLTPRRQNQQLMRRVRSVTDAAKHGLLLGARGRSNSRPGEYGAVHSRHSTQITFSVQSSFNASDGRAMPKEVDARRLKALFLEVLVNGTSGVIAFLLSSTLAVSCASVLVGHGTPLATVIAHFIDMNLLGTAVLSTVLAWQSCAPWTLGSIDVFVAPIMAEMAEKISNHLHGDLEKVVPTTVVMVAITSMVLGLVFFLMGIFRVTSIANYMPYPVIAGFLSGIGAQLMKNGVHMASSKALTAAFFTWEVQLLIIPAVAFASFARLGQYLKFPVAISFPCLLALSLVGFQVTASMYGSSMEELAKDGWVFSWDPVVVAQTPMWFPWAEIDFKHVHWHTLTHECMEFIISLIILGALKYSVATTSLSTLFGRDISPDNEMRVIGLANLASGLMGCCGGCHYLSAMGIMKQFEAHEKVPALVCAFLIVMLWMVGIRLLQFVPKFIFGGLLLSVGLHFLEAYLVTPFHFLKPIEKATVVLITSSFLIIGMLESVAMGIIISMIELIWRIHAVGCVHHETTGALSRSAVDRTPEQMAFLDAEGSAIFVLRLQGYLFFGTSVNILERMETRVHSLDFPKLQYVIIDFGLVPSFDATALLNFRKASTLADMYMFDIYFCGLKPDIELALRQNHYSQRVHLLSSDVDIALEICENELLPDDICTTPAAPRPGKSFADWKRMSQLELWENFMAASPEHDGTASYQKLLPLAAYLDIVVVPNGSQLLPERLRDDTYFICFGFMNFVTDSEFSSAHNIPGVRFSEAGDEDGVVRGYNNSHSSEDELDDAGGLFNPRKLSFVMPEESEWIPFTTAKSRLLKIGAGSVITPNVAGVDPEYKYIATSDCVVLRLRAAAMEALEARAPHTAVAVLKLINVRLAARFRHSSKRVSQMSSLLYK</sequence>
<feature type="transmembrane region" description="Helical" evidence="6">
    <location>
        <begin position="602"/>
        <end position="626"/>
    </location>
</feature>
<dbReference type="OrthoDB" id="409725at2759"/>
<dbReference type="InterPro" id="IPR052706">
    <property type="entry name" value="Membrane-Transporter-like"/>
</dbReference>
<evidence type="ECO:0000256" key="1">
    <source>
        <dbReference type="ARBA" id="ARBA00004141"/>
    </source>
</evidence>
<protein>
    <submittedName>
        <fullName evidence="8">Unnamed protein product</fullName>
    </submittedName>
</protein>
<dbReference type="PANTHER" id="PTHR43310:SF2">
    <property type="entry name" value="SLC26A_SULP TRANSPORTER DOMAIN-CONTAINING PROTEIN"/>
    <property type="match status" value="1"/>
</dbReference>
<evidence type="ECO:0000256" key="6">
    <source>
        <dbReference type="SAM" id="Phobius"/>
    </source>
</evidence>
<evidence type="ECO:0000256" key="3">
    <source>
        <dbReference type="ARBA" id="ARBA00022989"/>
    </source>
</evidence>
<dbReference type="Gene3D" id="3.30.750.24">
    <property type="entry name" value="STAS domain"/>
    <property type="match status" value="1"/>
</dbReference>
<feature type="transmembrane region" description="Helical" evidence="6">
    <location>
        <begin position="312"/>
        <end position="334"/>
    </location>
</feature>
<dbReference type="InterPro" id="IPR036513">
    <property type="entry name" value="STAS_dom_sf"/>
</dbReference>
<feature type="transmembrane region" description="Helical" evidence="6">
    <location>
        <begin position="214"/>
        <end position="240"/>
    </location>
</feature>
<dbReference type="EMBL" id="BSXW01000064">
    <property type="protein sequence ID" value="GMF11122.1"/>
    <property type="molecule type" value="Genomic_DNA"/>
</dbReference>
<feature type="transmembrane region" description="Helical" evidence="6">
    <location>
        <begin position="340"/>
        <end position="358"/>
    </location>
</feature>
<keyword evidence="4 6" id="KW-0472">Membrane</keyword>
<comment type="caution">
    <text evidence="8">The sequence shown here is derived from an EMBL/GenBank/DDBJ whole genome shotgun (WGS) entry which is preliminary data.</text>
</comment>
<feature type="transmembrane region" description="Helical" evidence="6">
    <location>
        <begin position="510"/>
        <end position="533"/>
    </location>
</feature>
<organism evidence="8 9">
    <name type="scientific">Phytophthora lilii</name>
    <dbReference type="NCBI Taxonomy" id="2077276"/>
    <lineage>
        <taxon>Eukaryota</taxon>
        <taxon>Sar</taxon>
        <taxon>Stramenopiles</taxon>
        <taxon>Oomycota</taxon>
        <taxon>Peronosporomycetes</taxon>
        <taxon>Peronosporales</taxon>
        <taxon>Peronosporaceae</taxon>
        <taxon>Phytophthora</taxon>
    </lineage>
</organism>
<feature type="transmembrane region" description="Helical" evidence="6">
    <location>
        <begin position="246"/>
        <end position="270"/>
    </location>
</feature>
<evidence type="ECO:0000313" key="9">
    <source>
        <dbReference type="Proteomes" id="UP001165083"/>
    </source>
</evidence>
<evidence type="ECO:0000256" key="5">
    <source>
        <dbReference type="SAM" id="MobiDB-lite"/>
    </source>
</evidence>
<dbReference type="GO" id="GO:0016020">
    <property type="term" value="C:membrane"/>
    <property type="evidence" value="ECO:0007669"/>
    <property type="project" value="UniProtKB-SubCell"/>
</dbReference>
<keyword evidence="3 6" id="KW-1133">Transmembrane helix</keyword>
<keyword evidence="2 6" id="KW-0812">Transmembrane</keyword>
<evidence type="ECO:0000256" key="2">
    <source>
        <dbReference type="ARBA" id="ARBA00022692"/>
    </source>
</evidence>
<dbReference type="PANTHER" id="PTHR43310">
    <property type="entry name" value="SULFATE TRANSPORTER YBAR-RELATED"/>
    <property type="match status" value="1"/>
</dbReference>
<feature type="region of interest" description="Disordered" evidence="5">
    <location>
        <begin position="118"/>
        <end position="137"/>
    </location>
</feature>
<accession>A0A9W6TG56</accession>
<gene>
    <name evidence="8" type="ORF">Plil01_000186000</name>
</gene>
<feature type="transmembrane region" description="Helical" evidence="6">
    <location>
        <begin position="437"/>
        <end position="455"/>
    </location>
</feature>